<feature type="region of interest" description="Disordered" evidence="1">
    <location>
        <begin position="187"/>
        <end position="206"/>
    </location>
</feature>
<sequence length="379" mass="42632">MNVRDQRFTEPLRLSAVLQRLLKGGSSRRSEGGGGDWTAWSLLRLNHIIVTDPLRRREAELLKVYLQDLQDLQDLKPDVLAIEYTLDDGGGPARGDALLLYRARVRDDVTESGVQGINIVALECKASTSTTTAIAAASQQAKRMAAYISSYISSSDLHGILGVFQVRPRVVVGWNGRYRVVDVPLPLEGPPRQTRHPPATREDRDAMVHRPRLTTVWAQARHLWLRGKLLKMTAWSLDRIRLLTEQHMSSRLTYWKSYRRARRIVILGALVDVDVGFGRSSQTKADALLYDVERAILVVAAAAQQREECTDKTDKTDLTDLTERIGAWVRHIVAVSLPGVYMPVERTMSFAEYIKERRRAKCNIPGASGDQTRLTIVTE</sequence>
<reference evidence="2" key="1">
    <citation type="journal article" date="2020" name="bioRxiv">
        <title>Comparative genomics of Chlamydomonas.</title>
        <authorList>
            <person name="Craig R.J."/>
            <person name="Hasan A.R."/>
            <person name="Ness R.W."/>
            <person name="Keightley P.D."/>
        </authorList>
    </citation>
    <scope>NUCLEOTIDE SEQUENCE</scope>
    <source>
        <strain evidence="2">CCAP 11/70</strain>
    </source>
</reference>
<gene>
    <name evidence="2" type="ORF">HYH03_013612</name>
</gene>
<keyword evidence="3" id="KW-1185">Reference proteome</keyword>
<proteinExistence type="predicted"/>
<dbReference type="Proteomes" id="UP000612055">
    <property type="component" value="Unassembled WGS sequence"/>
</dbReference>
<dbReference type="AlphaFoldDB" id="A0A836BT58"/>
<dbReference type="EMBL" id="JAEHOE010000092">
    <property type="protein sequence ID" value="KAG2487767.1"/>
    <property type="molecule type" value="Genomic_DNA"/>
</dbReference>
<organism evidence="2 3">
    <name type="scientific">Edaphochlamys debaryana</name>
    <dbReference type="NCBI Taxonomy" id="47281"/>
    <lineage>
        <taxon>Eukaryota</taxon>
        <taxon>Viridiplantae</taxon>
        <taxon>Chlorophyta</taxon>
        <taxon>core chlorophytes</taxon>
        <taxon>Chlorophyceae</taxon>
        <taxon>CS clade</taxon>
        <taxon>Chlamydomonadales</taxon>
        <taxon>Chlamydomonadales incertae sedis</taxon>
        <taxon>Edaphochlamys</taxon>
    </lineage>
</organism>
<name>A0A836BT58_9CHLO</name>
<evidence type="ECO:0000313" key="2">
    <source>
        <dbReference type="EMBL" id="KAG2487767.1"/>
    </source>
</evidence>
<protein>
    <submittedName>
        <fullName evidence="2">Uncharacterized protein</fullName>
    </submittedName>
</protein>
<accession>A0A836BT58</accession>
<comment type="caution">
    <text evidence="2">The sequence shown here is derived from an EMBL/GenBank/DDBJ whole genome shotgun (WGS) entry which is preliminary data.</text>
</comment>
<evidence type="ECO:0000313" key="3">
    <source>
        <dbReference type="Proteomes" id="UP000612055"/>
    </source>
</evidence>
<evidence type="ECO:0000256" key="1">
    <source>
        <dbReference type="SAM" id="MobiDB-lite"/>
    </source>
</evidence>